<keyword evidence="2" id="KW-0539">Nucleus</keyword>
<gene>
    <name evidence="5" type="ORF">CKAN_00473800</name>
</gene>
<accession>A0A443NCP7</accession>
<dbReference type="Gene3D" id="3.30.40.10">
    <property type="entry name" value="Zinc/RING finger domain, C3HC4 (zinc finger)"/>
    <property type="match status" value="1"/>
</dbReference>
<evidence type="ECO:0000256" key="3">
    <source>
        <dbReference type="SAM" id="MobiDB-lite"/>
    </source>
</evidence>
<feature type="domain" description="RFTS" evidence="4">
    <location>
        <begin position="13"/>
        <end position="136"/>
    </location>
</feature>
<evidence type="ECO:0000259" key="4">
    <source>
        <dbReference type="Pfam" id="PF12047"/>
    </source>
</evidence>
<feature type="region of interest" description="Disordered" evidence="3">
    <location>
        <begin position="298"/>
        <end position="324"/>
    </location>
</feature>
<dbReference type="Pfam" id="PF12047">
    <property type="entry name" value="DNMT1-RFD"/>
    <property type="match status" value="1"/>
</dbReference>
<dbReference type="AlphaFoldDB" id="A0A443NCP7"/>
<reference evidence="5 6" key="1">
    <citation type="journal article" date="2019" name="Nat. Plants">
        <title>Stout camphor tree genome fills gaps in understanding of flowering plant genome evolution.</title>
        <authorList>
            <person name="Chaw S.M."/>
            <person name="Liu Y.C."/>
            <person name="Wu Y.W."/>
            <person name="Wang H.Y."/>
            <person name="Lin C.I."/>
            <person name="Wu C.S."/>
            <person name="Ke H.M."/>
            <person name="Chang L.Y."/>
            <person name="Hsu C.Y."/>
            <person name="Yang H.T."/>
            <person name="Sudianto E."/>
            <person name="Hsu M.H."/>
            <person name="Wu K.P."/>
            <person name="Wang L.N."/>
            <person name="Leebens-Mack J.H."/>
            <person name="Tsai I.J."/>
        </authorList>
    </citation>
    <scope>NUCLEOTIDE SEQUENCE [LARGE SCALE GENOMIC DNA]</scope>
    <source>
        <strain evidence="6">cv. Chaw 1501</strain>
        <tissue evidence="5">Young leaves</tissue>
    </source>
</reference>
<protein>
    <submittedName>
        <fullName evidence="5">Zinc finger protein</fullName>
    </submittedName>
</protein>
<feature type="compositionally biased region" description="Polar residues" evidence="3">
    <location>
        <begin position="307"/>
        <end position="323"/>
    </location>
</feature>
<dbReference type="PANTHER" id="PTHR46235:SF3">
    <property type="entry name" value="PHD FINGER-CONTAINING PROTEIN DDB_G0268158"/>
    <property type="match status" value="1"/>
</dbReference>
<proteinExistence type="predicted"/>
<dbReference type="GO" id="GO:0005634">
    <property type="term" value="C:nucleus"/>
    <property type="evidence" value="ECO:0007669"/>
    <property type="project" value="UniProtKB-SubCell"/>
</dbReference>
<dbReference type="PANTHER" id="PTHR46235">
    <property type="entry name" value="PHD FINGER-CONTAINING PROTEIN DDB_G0268158"/>
    <property type="match status" value="1"/>
</dbReference>
<sequence length="442" mass="49783">MPISDDDGEPVPQSVTDYHFVDDKNNVISFFVLPFELGKDERVGGTEKAVFLHGKADGGLQKIYKRVIRWKLDLSGEQHEISVLSMESCWIKLQKPRKSFEGAIRTILIIIYCLHFAKRNPNASWRSLRKHLDKVFSLHEAIPSEGDLRHHLPLIRVMLRRDEALAKSKILHAFLENPKKCRMSLKDMQKVEEYKFIVDWEDMDEELENAVGDEYNDDPELFDSVCAICDNGGEILCCEGSCLRSFHATIEAGAESLCDSLRLSDAEVEAMQTFLCANCQYKQHQCFACGKLGSSDKSSGAAEHQGDQQQQSTVAVKPSQHQGATATAIPPAMATLQQATAYSDIQTQWSPIFRRNIFEEEEANLFNLFDVLNGIEITSEGRDNRHLATSRDGYFSISSFSISTAPTPSGSWSTLWKIKAPPRVLAFAWLTLQKKILTMDNL</sequence>
<name>A0A443NCP7_9MAGN</name>
<organism evidence="5 6">
    <name type="scientific">Cinnamomum micranthum f. kanehirae</name>
    <dbReference type="NCBI Taxonomy" id="337451"/>
    <lineage>
        <taxon>Eukaryota</taxon>
        <taxon>Viridiplantae</taxon>
        <taxon>Streptophyta</taxon>
        <taxon>Embryophyta</taxon>
        <taxon>Tracheophyta</taxon>
        <taxon>Spermatophyta</taxon>
        <taxon>Magnoliopsida</taxon>
        <taxon>Magnoliidae</taxon>
        <taxon>Laurales</taxon>
        <taxon>Lauraceae</taxon>
        <taxon>Cinnamomum</taxon>
    </lineage>
</organism>
<dbReference type="InterPro" id="IPR013083">
    <property type="entry name" value="Znf_RING/FYVE/PHD"/>
</dbReference>
<comment type="subcellular location">
    <subcellularLocation>
        <location evidence="1">Nucleus</location>
    </subcellularLocation>
</comment>
<evidence type="ECO:0000313" key="6">
    <source>
        <dbReference type="Proteomes" id="UP000283530"/>
    </source>
</evidence>
<dbReference type="EMBL" id="QPKB01000002">
    <property type="protein sequence ID" value="RWR76300.1"/>
    <property type="molecule type" value="Genomic_DNA"/>
</dbReference>
<dbReference type="OrthoDB" id="21264at2759"/>
<evidence type="ECO:0000313" key="5">
    <source>
        <dbReference type="EMBL" id="RWR76300.1"/>
    </source>
</evidence>
<evidence type="ECO:0000256" key="1">
    <source>
        <dbReference type="ARBA" id="ARBA00004123"/>
    </source>
</evidence>
<evidence type="ECO:0000256" key="2">
    <source>
        <dbReference type="ARBA" id="ARBA00023242"/>
    </source>
</evidence>
<dbReference type="Proteomes" id="UP000283530">
    <property type="component" value="Unassembled WGS sequence"/>
</dbReference>
<keyword evidence="6" id="KW-1185">Reference proteome</keyword>
<dbReference type="STRING" id="337451.A0A443NCP7"/>
<dbReference type="InterPro" id="IPR022702">
    <property type="entry name" value="Cytosine_MeTrfase1_RFD"/>
</dbReference>
<comment type="caution">
    <text evidence="5">The sequence shown here is derived from an EMBL/GenBank/DDBJ whole genome shotgun (WGS) entry which is preliminary data.</text>
</comment>